<evidence type="ECO:0000256" key="3">
    <source>
        <dbReference type="ARBA" id="ARBA00022801"/>
    </source>
</evidence>
<dbReference type="InterPro" id="IPR058094">
    <property type="entry name" value="Ig-like_OmpL47-like"/>
</dbReference>
<protein>
    <submittedName>
        <fullName evidence="9">Ig-like domain repeat protein</fullName>
    </submittedName>
</protein>
<dbReference type="PANTHER" id="PTHR43301">
    <property type="entry name" value="ARABINAN ENDO-1,5-ALPHA-L-ARABINOSIDASE"/>
    <property type="match status" value="1"/>
</dbReference>
<evidence type="ECO:0000313" key="9">
    <source>
        <dbReference type="EMBL" id="MDI6105143.1"/>
    </source>
</evidence>
<reference evidence="9 10" key="1">
    <citation type="submission" date="2023-05" db="EMBL/GenBank/DDBJ databases">
        <title>Actinoplanes sp. NEAU-A12 genome sequencing.</title>
        <authorList>
            <person name="Wang Z.-S."/>
        </authorList>
    </citation>
    <scope>NUCLEOTIDE SEQUENCE [LARGE SCALE GENOMIC DNA]</scope>
    <source>
        <strain evidence="9 10">NEAU-A12</strain>
    </source>
</reference>
<keyword evidence="10" id="KW-1185">Reference proteome</keyword>
<dbReference type="SUPFAM" id="SSF75005">
    <property type="entry name" value="Arabinanase/levansucrase/invertase"/>
    <property type="match status" value="1"/>
</dbReference>
<dbReference type="InterPro" id="IPR046780">
    <property type="entry name" value="aBig_2"/>
</dbReference>
<dbReference type="NCBIfam" id="NF047446">
    <property type="entry name" value="barrel_OmpL47"/>
    <property type="match status" value="1"/>
</dbReference>
<dbReference type="InterPro" id="IPR013783">
    <property type="entry name" value="Ig-like_fold"/>
</dbReference>
<dbReference type="CDD" id="cd08983">
    <property type="entry name" value="GH43_Bt3655-like"/>
    <property type="match status" value="1"/>
</dbReference>
<dbReference type="Gene3D" id="2.60.40.10">
    <property type="entry name" value="Immunoglobulins"/>
    <property type="match status" value="3"/>
</dbReference>
<dbReference type="InterPro" id="IPR013320">
    <property type="entry name" value="ConA-like_dom_sf"/>
</dbReference>
<dbReference type="Pfam" id="PF16640">
    <property type="entry name" value="Big_3_5"/>
    <property type="match status" value="2"/>
</dbReference>
<proteinExistence type="inferred from homology"/>
<name>A0ABT6WZH2_9ACTN</name>
<evidence type="ECO:0000313" key="10">
    <source>
        <dbReference type="Proteomes" id="UP001241758"/>
    </source>
</evidence>
<dbReference type="PANTHER" id="PTHR43301:SF3">
    <property type="entry name" value="ARABINAN ENDO-1,5-ALPHA-L-ARABINOSIDASE A-RELATED"/>
    <property type="match status" value="1"/>
</dbReference>
<evidence type="ECO:0000256" key="5">
    <source>
        <dbReference type="SAM" id="SignalP"/>
    </source>
</evidence>
<keyword evidence="5" id="KW-0732">Signal</keyword>
<keyword evidence="4" id="KW-0326">Glycosidase</keyword>
<dbReference type="Pfam" id="PF13385">
    <property type="entry name" value="Laminin_G_3"/>
    <property type="match status" value="1"/>
</dbReference>
<evidence type="ECO:0000256" key="4">
    <source>
        <dbReference type="ARBA" id="ARBA00023295"/>
    </source>
</evidence>
<accession>A0ABT6WZH2</accession>
<evidence type="ECO:0000259" key="6">
    <source>
        <dbReference type="Pfam" id="PF07532"/>
    </source>
</evidence>
<dbReference type="InterPro" id="IPR006710">
    <property type="entry name" value="Glyco_hydro_43"/>
</dbReference>
<dbReference type="SUPFAM" id="SSF49899">
    <property type="entry name" value="Concanavalin A-like lectins/glucanases"/>
    <property type="match status" value="1"/>
</dbReference>
<feature type="signal peptide" evidence="5">
    <location>
        <begin position="1"/>
        <end position="20"/>
    </location>
</feature>
<sequence length="1193" mass="124404">MPSTTAFLLFSLTVPSPALAENAANAKNAAEITDGLVLRYKLDEKSGATAVDSSGHDRNGTVAGTATWTGGEGLAFDGSSTYVKVPNNIMSGLDSISVSFDVFVDPDQPTPYFLYGFGNTSGSTGYGDGYLFTTGNSFRTAIATGNWSTEQTTGPTAAKVLDRGSWKHIAYTQTGTTGTLYEDGTPIATNASVTIKPGAIGAGTTTANYIGKSNYNGDRLLKGKIKDFRVYDRALDGTELRTLADPVVSAELAADRAALSLGDTSALAADLNLPATAPFGSKLTWATSDASVITTAGVVTRPESGKPDATATLTATLTRGSLSATKSFTVTVRPQLGAEDAVKVAAAGLSVHNIDDVRGNLTLPSSGAHNTTVTWSSDRPEIIDGTGVVHRPAAGKGAASVALTATVKVGQASATRTLTATVPELPPARAKTGYLFSYFTGEGTADGEQLYFGVSKANDPLSYREVNNAKPVLTSTLGTKGLRDPFIIRSPEGDKFYQIATDLKIHGNGNWDASQRTGSKSIMVWESTDLVNWTDQRLVKVSPDTAGNTWAPEAYYDPTLGAYVVFWASKLYDAADTGHTGGTYNKMMYATTRDFHTFSEAKVWVDPGYSVIDSTMIDHNGTYYRFTKDERNNSSTSPCSKFIIEEKSTSILSTDYSFVKDCIGAGGVSAGEGPLVFKSNTEDRWYLFVDEYGGQGYVPFTSTDLEAGQWTKAPSYSLPKRPRHGTVLPVTQEEYDRLLTTYQPNLLVTGVDQLSLTTPVGTAPTLPGQATAKYADGSSSSVAVKWDAVPASAYAKPGRFTVSGVITESQNVKATAVVTVPDAGAPTVSATVTPAEPASGWFTGPATVTVTAGDAVDGPLVPQVRVTRSGEPAGAWTDQPQPLTIDRDGIHLIEYVATDAAGNSSGIGSLTVRVDGTAPVSQATVDAKGRTVVLRSADNDSGVNLVQYSRDGGATWQTYTVPLTAGQAETTVLYRAVDVAGNVETANRAVLPAVGVVLAPSSTKASLVSAKVSYGTAAAVRVTVSGGLQAKPSGTVRVLLGSTAVGSGVLSGGKATIKLAKNIGVGTRKLRVVYAGDDRYTGSAADLTLKVVTASSKTTVTAKPSTVRAGKTVRLTVKVAAASGVKPSGTVQIVVARGNTKIVRTVRLTANGTAVVDLRSLGRTGTYKITAQYRGSSTVTGSTSSVIKVKVVR</sequence>
<dbReference type="Gene3D" id="2.115.10.20">
    <property type="entry name" value="Glycosyl hydrolase domain, family 43"/>
    <property type="match status" value="1"/>
</dbReference>
<dbReference type="InterPro" id="IPR050727">
    <property type="entry name" value="GH43_arabinanases"/>
</dbReference>
<evidence type="ECO:0000256" key="2">
    <source>
        <dbReference type="ARBA" id="ARBA00009865"/>
    </source>
</evidence>
<dbReference type="RefSeq" id="WP_282766612.1">
    <property type="nucleotide sequence ID" value="NZ_JASCTH010000041.1"/>
</dbReference>
<feature type="domain" description="Bacterial Ig-like" evidence="6">
    <location>
        <begin position="752"/>
        <end position="807"/>
    </location>
</feature>
<evidence type="ECO:0000256" key="1">
    <source>
        <dbReference type="ARBA" id="ARBA00004834"/>
    </source>
</evidence>
<dbReference type="InterPro" id="IPR032109">
    <property type="entry name" value="Big_3_5"/>
</dbReference>
<feature type="domain" description="Bacterial Ig-like" evidence="7">
    <location>
        <begin position="1100"/>
        <end position="1191"/>
    </location>
</feature>
<feature type="domain" description="Atrophied bacterial Ig" evidence="8">
    <location>
        <begin position="253"/>
        <end position="334"/>
    </location>
</feature>
<evidence type="ECO:0000259" key="7">
    <source>
        <dbReference type="Pfam" id="PF16640"/>
    </source>
</evidence>
<dbReference type="InterPro" id="IPR023296">
    <property type="entry name" value="Glyco_hydro_beta-prop_sf"/>
</dbReference>
<gene>
    <name evidence="9" type="ORF">QLQ12_41820</name>
</gene>
<dbReference type="InterPro" id="IPR011081">
    <property type="entry name" value="Big_4"/>
</dbReference>
<comment type="similarity">
    <text evidence="2">Belongs to the glycosyl hydrolase 43 family.</text>
</comment>
<dbReference type="Gene3D" id="2.60.120.200">
    <property type="match status" value="1"/>
</dbReference>
<evidence type="ECO:0000259" key="8">
    <source>
        <dbReference type="Pfam" id="PF20578"/>
    </source>
</evidence>
<organism evidence="9 10">
    <name type="scientific">Actinoplanes sandaracinus</name>
    <dbReference type="NCBI Taxonomy" id="3045177"/>
    <lineage>
        <taxon>Bacteria</taxon>
        <taxon>Bacillati</taxon>
        <taxon>Actinomycetota</taxon>
        <taxon>Actinomycetes</taxon>
        <taxon>Micromonosporales</taxon>
        <taxon>Micromonosporaceae</taxon>
        <taxon>Actinoplanes</taxon>
    </lineage>
</organism>
<keyword evidence="3" id="KW-0378">Hydrolase</keyword>
<comment type="caution">
    <text evidence="9">The sequence shown here is derived from an EMBL/GenBank/DDBJ whole genome shotgun (WGS) entry which is preliminary data.</text>
</comment>
<dbReference type="Pfam" id="PF07532">
    <property type="entry name" value="Big_4"/>
    <property type="match status" value="1"/>
</dbReference>
<feature type="chain" id="PRO_5045369208" evidence="5">
    <location>
        <begin position="21"/>
        <end position="1193"/>
    </location>
</feature>
<dbReference type="Pfam" id="PF04616">
    <property type="entry name" value="Glyco_hydro_43"/>
    <property type="match status" value="1"/>
</dbReference>
<feature type="domain" description="Atrophied bacterial Ig" evidence="8">
    <location>
        <begin position="345"/>
        <end position="424"/>
    </location>
</feature>
<comment type="pathway">
    <text evidence="1">Glycan metabolism; L-arabinan degradation.</text>
</comment>
<dbReference type="Proteomes" id="UP001241758">
    <property type="component" value="Unassembled WGS sequence"/>
</dbReference>
<dbReference type="Pfam" id="PF20578">
    <property type="entry name" value="aBig_2"/>
    <property type="match status" value="2"/>
</dbReference>
<dbReference type="EMBL" id="JASCTH010000041">
    <property type="protein sequence ID" value="MDI6105143.1"/>
    <property type="molecule type" value="Genomic_DNA"/>
</dbReference>
<feature type="domain" description="Bacterial Ig-like" evidence="7">
    <location>
        <begin position="1008"/>
        <end position="1091"/>
    </location>
</feature>